<feature type="domain" description="EfeO-type cupredoxin-like" evidence="1">
    <location>
        <begin position="4"/>
        <end position="97"/>
    </location>
</feature>
<evidence type="ECO:0000313" key="3">
    <source>
        <dbReference type="Proteomes" id="UP000235653"/>
    </source>
</evidence>
<dbReference type="EMBL" id="JQAN02000010">
    <property type="protein sequence ID" value="PPD58095.1"/>
    <property type="molecule type" value="Genomic_DNA"/>
</dbReference>
<dbReference type="Proteomes" id="UP000235653">
    <property type="component" value="Unassembled WGS sequence"/>
</dbReference>
<dbReference type="Pfam" id="PF13473">
    <property type="entry name" value="Cupredoxin_1"/>
    <property type="match status" value="1"/>
</dbReference>
<dbReference type="SUPFAM" id="SSF49503">
    <property type="entry name" value="Cupredoxins"/>
    <property type="match status" value="1"/>
</dbReference>
<evidence type="ECO:0000313" key="2">
    <source>
        <dbReference type="EMBL" id="PPD58095.1"/>
    </source>
</evidence>
<evidence type="ECO:0000259" key="1">
    <source>
        <dbReference type="Pfam" id="PF13473"/>
    </source>
</evidence>
<name>A0A2P5P736_9CHLR</name>
<comment type="caution">
    <text evidence="2">The sequence shown here is derived from an EMBL/GenBank/DDBJ whole genome shotgun (WGS) entry which is preliminary data.</text>
</comment>
<dbReference type="Gene3D" id="2.60.40.420">
    <property type="entry name" value="Cupredoxins - blue copper proteins"/>
    <property type="match status" value="1"/>
</dbReference>
<dbReference type="AlphaFoldDB" id="A0A2P5P736"/>
<organism evidence="2 3">
    <name type="scientific">Dehalogenimonas etheniformans</name>
    <dbReference type="NCBI Taxonomy" id="1536648"/>
    <lineage>
        <taxon>Bacteria</taxon>
        <taxon>Bacillati</taxon>
        <taxon>Chloroflexota</taxon>
        <taxon>Dehalococcoidia</taxon>
        <taxon>Dehalococcoidales</taxon>
        <taxon>Dehalococcoidaceae</taxon>
        <taxon>Dehalogenimonas</taxon>
    </lineage>
</organism>
<dbReference type="PANTHER" id="PTHR36507">
    <property type="entry name" value="BLL1555 PROTEIN"/>
    <property type="match status" value="1"/>
</dbReference>
<sequence length="98" mass="10650">MVLAAMLIPEACSSQVSAQTVEMYRLQYLPAALTVKVGTAVTWKNTESNVHSVTSDTGLFDSGLFSPGDSYTYTFLSTGTYYYHCKIQGGMTGTIFVK</sequence>
<gene>
    <name evidence="2" type="ORF">JP09_006040</name>
</gene>
<reference evidence="2 3" key="1">
    <citation type="journal article" date="2017" name="ISME J.">
        <title>Grape pomace compost harbors organohalide-respiring Dehalogenimonas species with novel reductive dehalogenase genes.</title>
        <authorList>
            <person name="Yang Y."/>
            <person name="Higgins S.A."/>
            <person name="Yan J."/>
            <person name="Simsir B."/>
            <person name="Chourey K."/>
            <person name="Iyer R."/>
            <person name="Hettich R.L."/>
            <person name="Baldwin B."/>
            <person name="Ogles D.M."/>
            <person name="Loffler F.E."/>
        </authorList>
    </citation>
    <scope>NUCLEOTIDE SEQUENCE [LARGE SCALE GENOMIC DNA]</scope>
    <source>
        <strain evidence="2 3">GP</strain>
    </source>
</reference>
<accession>A0A2P5P736</accession>
<dbReference type="PANTHER" id="PTHR36507:SF1">
    <property type="entry name" value="BLL1555 PROTEIN"/>
    <property type="match status" value="1"/>
</dbReference>
<dbReference type="InterPro" id="IPR052721">
    <property type="entry name" value="ET_Amicyanin"/>
</dbReference>
<keyword evidence="3" id="KW-1185">Reference proteome</keyword>
<dbReference type="InterPro" id="IPR008972">
    <property type="entry name" value="Cupredoxin"/>
</dbReference>
<protein>
    <submittedName>
        <fullName evidence="2">Plastocyanin</fullName>
    </submittedName>
</protein>
<dbReference type="InterPro" id="IPR028096">
    <property type="entry name" value="EfeO_Cupredoxin"/>
</dbReference>
<dbReference type="OrthoDB" id="162414at2"/>
<proteinExistence type="predicted"/>